<proteinExistence type="predicted"/>
<dbReference type="STRING" id="39495.SAMN02745111_01789"/>
<sequence length="180" mass="21112">MLTDRFIKNIEDQIEEAQVKLGYADESVRLYYPLASLEDILDEKFEDNEDCIKSLLSNEEIINSELGNMEFNNHGRNIEVVISPVGVKYVYENKKPSDFLVEFIGTFASNHHLKIEEIKEVFSKYGEYKCEDVPADSGFKWALYFVDSEEDEYVYCINEEMGHTIYHRFTKNDYKKLLEA</sequence>
<organism evidence="1 2">
    <name type="scientific">Eubacterium uniforme</name>
    <dbReference type="NCBI Taxonomy" id="39495"/>
    <lineage>
        <taxon>Bacteria</taxon>
        <taxon>Bacillati</taxon>
        <taxon>Bacillota</taxon>
        <taxon>Clostridia</taxon>
        <taxon>Eubacteriales</taxon>
        <taxon>Eubacteriaceae</taxon>
        <taxon>Eubacterium</taxon>
    </lineage>
</organism>
<reference evidence="1 2" key="1">
    <citation type="submission" date="2017-02" db="EMBL/GenBank/DDBJ databases">
        <authorList>
            <person name="Peterson S.W."/>
        </authorList>
    </citation>
    <scope>NUCLEOTIDE SEQUENCE [LARGE SCALE GENOMIC DNA]</scope>
    <source>
        <strain evidence="1 2">ATCC 35992</strain>
    </source>
</reference>
<dbReference type="InterPro" id="IPR024539">
    <property type="entry name" value="DUF3877"/>
</dbReference>
<dbReference type="RefSeq" id="WP_207651111.1">
    <property type="nucleotide sequence ID" value="NZ_FUXZ01000010.1"/>
</dbReference>
<accession>A0A1T4VVU6</accession>
<evidence type="ECO:0000313" key="2">
    <source>
        <dbReference type="Proteomes" id="UP000190814"/>
    </source>
</evidence>
<protein>
    <submittedName>
        <fullName evidence="1">Uncharacterized protein</fullName>
    </submittedName>
</protein>
<dbReference type="AlphaFoldDB" id="A0A1T4VVU6"/>
<dbReference type="Proteomes" id="UP000190814">
    <property type="component" value="Unassembled WGS sequence"/>
</dbReference>
<name>A0A1T4VVU6_9FIRM</name>
<evidence type="ECO:0000313" key="1">
    <source>
        <dbReference type="EMBL" id="SKA69122.1"/>
    </source>
</evidence>
<dbReference type="EMBL" id="FUXZ01000010">
    <property type="protein sequence ID" value="SKA69122.1"/>
    <property type="molecule type" value="Genomic_DNA"/>
</dbReference>
<gene>
    <name evidence="1" type="ORF">SAMN02745111_01789</name>
</gene>
<keyword evidence="2" id="KW-1185">Reference proteome</keyword>
<dbReference type="Pfam" id="PF12993">
    <property type="entry name" value="DUF3877"/>
    <property type="match status" value="1"/>
</dbReference>